<feature type="binding site" evidence="16">
    <location>
        <position position="342"/>
    </location>
    <ligand>
        <name>ATP</name>
        <dbReference type="ChEBI" id="CHEBI:30616"/>
    </ligand>
</feature>
<dbReference type="Gene3D" id="2.70.150.10">
    <property type="entry name" value="Calcium-transporting ATPase, cytoplasmic transduction domain A"/>
    <property type="match status" value="1"/>
</dbReference>
<name>A0ABY2Q679_9HYPH</name>
<dbReference type="InterPro" id="IPR018303">
    <property type="entry name" value="ATPase_P-typ_P_site"/>
</dbReference>
<dbReference type="InterPro" id="IPR006391">
    <property type="entry name" value="P-type_ATPase_bsu_IA"/>
</dbReference>
<evidence type="ECO:0000256" key="12">
    <source>
        <dbReference type="ARBA" id="ARBA00022967"/>
    </source>
</evidence>
<feature type="transmembrane region" description="Helical" evidence="16">
    <location>
        <begin position="64"/>
        <end position="82"/>
    </location>
</feature>
<sequence length="685" mass="72066">MTKSSEISVFDPAIVGPAVRSSFAKLDPRVQFRNPVMFVVEIVAILTTLIFLRDLAFGGSRLGFSFQVILWLWFTLLFANFAEAVAEGRGKAQADALRRTRTETDAKLLAVDGSTYELVPATSLKVGDIVVVEIGDIIPSDGEVIEGIASVNEAAITGESAPVIRESGGDRSAVTGGTQVLSDQIKVRITAAAGSTFLDRMISLVEGAQRQKTPNEIALNILLAGMTLIFVLAVVTIPSFAHYAGGTIPIVALVALFVTLIPTTIGALLSAIGIAGMDRLVRFNVLAMSGRAVEAAGDVDTLLLDKTGTITLGNRQATEFLPLSGVSERDLADAAQLSSLADETPEGRSIVVLAKEKYGIRGREMGELHAHFVPFTAQTRMSGVDLDGSTIRKGAVDAMLADASIAGKHRSDGQAARELRQVAEGVAKSGGTPLAVARDGRLLGVVHLKDIVKGGIRERFAALRQMGIRTVMITGDNPMTAAAIAAEAGVDDFLAQATPENKLELIRAEQAKGKLVAMCGDGTNDAPALAQADVGVAMNTGTVAAREAGNMVDLDSDPTKLIEVVEIGKQLLMTRGSLTTFSIANDVAKYFAIIPAMFVAFYPQLQALNIMRLSSPESAILSAIIFNALVIIALIPLALKGVKYRAVGAAALLRRNLLIYGLGGMIVPFLGIKAIDLVITAVGLA</sequence>
<dbReference type="PANTHER" id="PTHR43743:SF1">
    <property type="entry name" value="POTASSIUM-TRANSPORTING ATPASE ATP-BINDING SUBUNIT"/>
    <property type="match status" value="1"/>
</dbReference>
<keyword evidence="10 16" id="KW-0460">Magnesium</keyword>
<dbReference type="SUPFAM" id="SSF81653">
    <property type="entry name" value="Calcium ATPase, transduction domain A"/>
    <property type="match status" value="1"/>
</dbReference>
<evidence type="ECO:0000313" key="18">
    <source>
        <dbReference type="EMBL" id="THF56432.1"/>
    </source>
</evidence>
<dbReference type="SUPFAM" id="SSF81665">
    <property type="entry name" value="Calcium ATPase, transmembrane domain M"/>
    <property type="match status" value="1"/>
</dbReference>
<dbReference type="Pfam" id="PF00702">
    <property type="entry name" value="Hydrolase"/>
    <property type="match status" value="1"/>
</dbReference>
<dbReference type="CDD" id="cd02078">
    <property type="entry name" value="P-type_ATPase_K"/>
    <property type="match status" value="1"/>
</dbReference>
<dbReference type="InterPro" id="IPR044492">
    <property type="entry name" value="P_typ_ATPase_HD_dom"/>
</dbReference>
<feature type="binding site" evidence="16">
    <location>
        <position position="525"/>
    </location>
    <ligand>
        <name>Mg(2+)</name>
        <dbReference type="ChEBI" id="CHEBI:18420"/>
    </ligand>
</feature>
<dbReference type="NCBIfam" id="TIGR01497">
    <property type="entry name" value="kdpB"/>
    <property type="match status" value="1"/>
</dbReference>
<dbReference type="SFLD" id="SFLDF00027">
    <property type="entry name" value="p-type_atpase"/>
    <property type="match status" value="1"/>
</dbReference>
<keyword evidence="9 16" id="KW-0067">ATP-binding</keyword>
<protein>
    <recommendedName>
        <fullName evidence="16">Potassium-transporting ATPase ATP-binding subunit</fullName>
        <ecNumber evidence="16">7.2.2.6</ecNumber>
    </recommendedName>
    <alternativeName>
        <fullName evidence="16">ATP phosphohydrolase [potassium-transporting] B chain</fullName>
    </alternativeName>
    <alternativeName>
        <fullName evidence="16">Potassium-binding and translocating subunit B</fullName>
    </alternativeName>
    <alternativeName>
        <fullName evidence="16">Potassium-translocating ATPase B chain</fullName>
    </alternativeName>
</protein>
<evidence type="ECO:0000256" key="1">
    <source>
        <dbReference type="ARBA" id="ARBA00004370"/>
    </source>
</evidence>
<gene>
    <name evidence="16 18" type="primary">kdpB</name>
    <name evidence="18" type="ORF">E6C48_14950</name>
</gene>
<evidence type="ECO:0000256" key="16">
    <source>
        <dbReference type="HAMAP-Rule" id="MF_00285"/>
    </source>
</evidence>
<dbReference type="NCBIfam" id="TIGR01494">
    <property type="entry name" value="ATPase_P-type"/>
    <property type="match status" value="2"/>
</dbReference>
<evidence type="ECO:0000256" key="4">
    <source>
        <dbReference type="ARBA" id="ARBA00022538"/>
    </source>
</evidence>
<feature type="transmembrane region" description="Helical" evidence="16">
    <location>
        <begin position="247"/>
        <end position="272"/>
    </location>
</feature>
<dbReference type="PANTHER" id="PTHR43743">
    <property type="entry name" value="POTASSIUM-TRANSPORTING ATPASE ATP-BINDING SUBUNIT"/>
    <property type="match status" value="1"/>
</dbReference>
<feature type="transmembrane region" description="Helical" evidence="16">
    <location>
        <begin position="587"/>
        <end position="607"/>
    </location>
</feature>
<keyword evidence="12 16" id="KW-1278">Translocase</keyword>
<evidence type="ECO:0000256" key="2">
    <source>
        <dbReference type="ARBA" id="ARBA00022448"/>
    </source>
</evidence>
<evidence type="ECO:0000259" key="17">
    <source>
        <dbReference type="Pfam" id="PF00122"/>
    </source>
</evidence>
<evidence type="ECO:0000313" key="19">
    <source>
        <dbReference type="Proteomes" id="UP000306441"/>
    </source>
</evidence>
<feature type="domain" description="P-type ATPase A" evidence="17">
    <location>
        <begin position="105"/>
        <end position="206"/>
    </location>
</feature>
<dbReference type="InterPro" id="IPR023299">
    <property type="entry name" value="ATPase_P-typ_cyto_dom_N"/>
</dbReference>
<evidence type="ECO:0000256" key="10">
    <source>
        <dbReference type="ARBA" id="ARBA00022842"/>
    </source>
</evidence>
<feature type="binding site" evidence="16">
    <location>
        <position position="521"/>
    </location>
    <ligand>
        <name>Mg(2+)</name>
        <dbReference type="ChEBI" id="CHEBI:18420"/>
    </ligand>
</feature>
<dbReference type="EC" id="7.2.2.6" evidence="16"/>
<dbReference type="PROSITE" id="PS01229">
    <property type="entry name" value="COF_2"/>
    <property type="match status" value="1"/>
</dbReference>
<evidence type="ECO:0000256" key="5">
    <source>
        <dbReference type="ARBA" id="ARBA00022553"/>
    </source>
</evidence>
<comment type="caution">
    <text evidence="18">The sequence shown here is derived from an EMBL/GenBank/DDBJ whole genome shotgun (WGS) entry which is preliminary data.</text>
</comment>
<dbReference type="PRINTS" id="PR00119">
    <property type="entry name" value="CATATPASE"/>
</dbReference>
<comment type="catalytic activity">
    <reaction evidence="16">
        <text>K(+)(out) + ATP + H2O = K(+)(in) + ADP + phosphate + H(+)</text>
        <dbReference type="Rhea" id="RHEA:16777"/>
        <dbReference type="ChEBI" id="CHEBI:15377"/>
        <dbReference type="ChEBI" id="CHEBI:15378"/>
        <dbReference type="ChEBI" id="CHEBI:29103"/>
        <dbReference type="ChEBI" id="CHEBI:30616"/>
        <dbReference type="ChEBI" id="CHEBI:43474"/>
        <dbReference type="ChEBI" id="CHEBI:456216"/>
        <dbReference type="EC" id="7.2.2.6"/>
    </reaction>
</comment>
<feature type="transmembrane region" description="Helical" evidence="16">
    <location>
        <begin position="659"/>
        <end position="684"/>
    </location>
</feature>
<keyword evidence="15 16" id="KW-0472">Membrane</keyword>
<feature type="transmembrane region" description="Helical" evidence="16">
    <location>
        <begin position="35"/>
        <end position="52"/>
    </location>
</feature>
<dbReference type="EMBL" id="SSNY01000008">
    <property type="protein sequence ID" value="THF56432.1"/>
    <property type="molecule type" value="Genomic_DNA"/>
</dbReference>
<dbReference type="InterPro" id="IPR059000">
    <property type="entry name" value="ATPase_P-type_domA"/>
</dbReference>
<keyword evidence="3 16" id="KW-1003">Cell membrane</keyword>
<feature type="binding site" evidence="16">
    <location>
        <begin position="375"/>
        <end position="382"/>
    </location>
    <ligand>
        <name>ATP</name>
        <dbReference type="ChEBI" id="CHEBI:30616"/>
    </ligand>
</feature>
<dbReference type="InterPro" id="IPR001757">
    <property type="entry name" value="P_typ_ATPase"/>
</dbReference>
<keyword evidence="6 16" id="KW-0812">Transmembrane</keyword>
<evidence type="ECO:0000256" key="14">
    <source>
        <dbReference type="ARBA" id="ARBA00023065"/>
    </source>
</evidence>
<comment type="function">
    <text evidence="16">Part of the high-affinity ATP-driven potassium transport (or Kdp) system, which catalyzes the hydrolysis of ATP coupled with the electrogenic transport of potassium into the cytoplasm. This subunit is responsible for energy coupling to the transport system and for the release of the potassium ions to the cytoplasm.</text>
</comment>
<feature type="transmembrane region" description="Helical" evidence="16">
    <location>
        <begin position="619"/>
        <end position="639"/>
    </location>
</feature>
<evidence type="ECO:0000256" key="3">
    <source>
        <dbReference type="ARBA" id="ARBA00022475"/>
    </source>
</evidence>
<evidence type="ECO:0000256" key="6">
    <source>
        <dbReference type="ARBA" id="ARBA00022692"/>
    </source>
</evidence>
<dbReference type="InterPro" id="IPR023298">
    <property type="entry name" value="ATPase_P-typ_TM_dom_sf"/>
</dbReference>
<dbReference type="Gene3D" id="3.40.1110.10">
    <property type="entry name" value="Calcium-transporting ATPase, cytoplasmic domain N"/>
    <property type="match status" value="1"/>
</dbReference>
<feature type="transmembrane region" description="Helical" evidence="16">
    <location>
        <begin position="217"/>
        <end position="241"/>
    </location>
</feature>
<comment type="subcellular location">
    <subcellularLocation>
        <location evidence="16">Cell membrane</location>
        <topology evidence="16">Multi-pass membrane protein</topology>
    </subcellularLocation>
    <subcellularLocation>
        <location evidence="1">Membrane</location>
    </subcellularLocation>
</comment>
<dbReference type="InterPro" id="IPR036412">
    <property type="entry name" value="HAD-like_sf"/>
</dbReference>
<evidence type="ECO:0000256" key="13">
    <source>
        <dbReference type="ARBA" id="ARBA00022989"/>
    </source>
</evidence>
<dbReference type="RefSeq" id="WP_136358574.1">
    <property type="nucleotide sequence ID" value="NZ_SSNY01000008.1"/>
</dbReference>
<keyword evidence="19" id="KW-1185">Reference proteome</keyword>
<dbReference type="Pfam" id="PF00122">
    <property type="entry name" value="E1-E2_ATPase"/>
    <property type="match status" value="1"/>
</dbReference>
<keyword evidence="5 16" id="KW-0597">Phosphoprotein</keyword>
<evidence type="ECO:0000256" key="15">
    <source>
        <dbReference type="ARBA" id="ARBA00023136"/>
    </source>
</evidence>
<dbReference type="Gene3D" id="3.40.50.1000">
    <property type="entry name" value="HAD superfamily/HAD-like"/>
    <property type="match status" value="1"/>
</dbReference>
<dbReference type="SUPFAM" id="SSF56784">
    <property type="entry name" value="HAD-like"/>
    <property type="match status" value="1"/>
</dbReference>
<keyword evidence="14 16" id="KW-0406">Ion transport</keyword>
<accession>A0ABY2Q679</accession>
<evidence type="ECO:0000256" key="8">
    <source>
        <dbReference type="ARBA" id="ARBA00022741"/>
    </source>
</evidence>
<evidence type="ECO:0000256" key="9">
    <source>
        <dbReference type="ARBA" id="ARBA00022840"/>
    </source>
</evidence>
<dbReference type="PROSITE" id="PS00154">
    <property type="entry name" value="ATPASE_E1_E2"/>
    <property type="match status" value="1"/>
</dbReference>
<feature type="active site" description="4-aspartylphosphate intermediate" evidence="16">
    <location>
        <position position="305"/>
    </location>
</feature>
<feature type="binding site" evidence="16">
    <location>
        <position position="393"/>
    </location>
    <ligand>
        <name>ATP</name>
        <dbReference type="ChEBI" id="CHEBI:30616"/>
    </ligand>
</feature>
<dbReference type="Proteomes" id="UP000306441">
    <property type="component" value="Unassembled WGS sequence"/>
</dbReference>
<keyword evidence="2 16" id="KW-0813">Transport</keyword>
<keyword evidence="7 16" id="KW-0479">Metal-binding</keyword>
<evidence type="ECO:0000256" key="11">
    <source>
        <dbReference type="ARBA" id="ARBA00022958"/>
    </source>
</evidence>
<dbReference type="HAMAP" id="MF_00285">
    <property type="entry name" value="KdpB"/>
    <property type="match status" value="1"/>
</dbReference>
<keyword evidence="11 16" id="KW-0630">Potassium</keyword>
<keyword evidence="4 16" id="KW-0633">Potassium transport</keyword>
<dbReference type="InterPro" id="IPR008250">
    <property type="entry name" value="ATPase_P-typ_transduc_dom_A_sf"/>
</dbReference>
<dbReference type="InterPro" id="IPR023214">
    <property type="entry name" value="HAD_sf"/>
</dbReference>
<feature type="binding site" evidence="16">
    <location>
        <position position="346"/>
    </location>
    <ligand>
        <name>ATP</name>
        <dbReference type="ChEBI" id="CHEBI:30616"/>
    </ligand>
</feature>
<organism evidence="18 19">
    <name type="scientific">Ollibium composti</name>
    <dbReference type="NCBI Taxonomy" id="2675109"/>
    <lineage>
        <taxon>Bacteria</taxon>
        <taxon>Pseudomonadati</taxon>
        <taxon>Pseudomonadota</taxon>
        <taxon>Alphaproteobacteria</taxon>
        <taxon>Hyphomicrobiales</taxon>
        <taxon>Phyllobacteriaceae</taxon>
        <taxon>Ollibium</taxon>
    </lineage>
</organism>
<keyword evidence="8 16" id="KW-0547">Nucleotide-binding</keyword>
<comment type="similarity">
    <text evidence="16">Belongs to the cation transport ATPase (P-type) (TC 3.A.3) family. Type IA subfamily.</text>
</comment>
<evidence type="ECO:0000256" key="7">
    <source>
        <dbReference type="ARBA" id="ARBA00022723"/>
    </source>
</evidence>
<dbReference type="SFLD" id="SFLDG00002">
    <property type="entry name" value="C1.7:_P-type_atpase_like"/>
    <property type="match status" value="1"/>
</dbReference>
<comment type="subunit">
    <text evidence="16">The system is composed of three essential subunits: KdpA, KdpB and KdpC.</text>
</comment>
<keyword evidence="13 16" id="KW-1133">Transmembrane helix</keyword>
<reference evidence="18 19" key="1">
    <citation type="submission" date="2019-04" db="EMBL/GenBank/DDBJ databases">
        <title>Mesorhizobium composti sp. nov., isolated from compost.</title>
        <authorList>
            <person name="Lin S.-Y."/>
            <person name="Hameed A."/>
            <person name="Hsieh Y.-T."/>
            <person name="Young C.-C."/>
        </authorList>
    </citation>
    <scope>NUCLEOTIDE SEQUENCE [LARGE SCALE GENOMIC DNA]</scope>
    <source>
        <strain evidence="18 19">CC-YTH430</strain>
    </source>
</reference>
<dbReference type="SFLD" id="SFLDS00003">
    <property type="entry name" value="Haloacid_Dehalogenase"/>
    <property type="match status" value="1"/>
</dbReference>
<proteinExistence type="inferred from homology"/>